<dbReference type="Proteomes" id="UP000503017">
    <property type="component" value="Chromosome"/>
</dbReference>
<dbReference type="EMBL" id="CP033367">
    <property type="protein sequence ID" value="QKD04738.1"/>
    <property type="molecule type" value="Genomic_DNA"/>
</dbReference>
<name>A0A6M7WY30_RHILI</name>
<organism evidence="1 2">
    <name type="scientific">Mesorhizobium loti R88b</name>
    <dbReference type="NCBI Taxonomy" id="935548"/>
    <lineage>
        <taxon>Bacteria</taxon>
        <taxon>Pseudomonadati</taxon>
        <taxon>Pseudomonadota</taxon>
        <taxon>Alphaproteobacteria</taxon>
        <taxon>Hyphomicrobiales</taxon>
        <taxon>Phyllobacteriaceae</taxon>
        <taxon>Mesorhizobium</taxon>
    </lineage>
</organism>
<proteinExistence type="predicted"/>
<dbReference type="AlphaFoldDB" id="A0A6M7WY30"/>
<sequence>MGSEYAGQGGFKGRSLGWCRLHEMGAGRKGDDWIAATFAVASLTLVFAGQSHATVFAAWQVANVLVGDTLNVRLWQNTSPILIGRHRLAPGRWQAAPLFLCDARQPVVLRTDVNNQDCRRDSKANQSIETCFVSYRECNAGLTLRQALSVWRAKYRKIT</sequence>
<evidence type="ECO:0000313" key="1">
    <source>
        <dbReference type="EMBL" id="QKD04738.1"/>
    </source>
</evidence>
<accession>A0A6M7WY30</accession>
<evidence type="ECO:0000313" key="2">
    <source>
        <dbReference type="Proteomes" id="UP000503017"/>
    </source>
</evidence>
<reference evidence="1 2" key="1">
    <citation type="submission" date="2018-10" db="EMBL/GenBank/DDBJ databases">
        <authorList>
            <person name="Perry B.J."/>
            <person name="Sullivan J.T."/>
            <person name="Murphy R.J.T."/>
            <person name="Ramsay J.P."/>
            <person name="Ronson C.W."/>
        </authorList>
    </citation>
    <scope>NUCLEOTIDE SEQUENCE [LARGE SCALE GENOMIC DNA]</scope>
    <source>
        <strain evidence="1 2">R88b</strain>
    </source>
</reference>
<gene>
    <name evidence="1" type="ORF">EB235_27310</name>
</gene>
<protein>
    <submittedName>
        <fullName evidence="1">Uncharacterized protein</fullName>
    </submittedName>
</protein>